<sequence>MKGHLIVAAVGFGLMASTGGAFADPWKDESGHGRFGGGKHGRFDGHPGRGNAYGHYKQRYGDGYGRSRGYYEERRGYRGARYRDYDY</sequence>
<feature type="signal peptide" evidence="2">
    <location>
        <begin position="1"/>
        <end position="23"/>
    </location>
</feature>
<dbReference type="Proteomes" id="UP001055125">
    <property type="component" value="Unassembled WGS sequence"/>
</dbReference>
<proteinExistence type="predicted"/>
<gene>
    <name evidence="3" type="ORF">OCOJLMKI_4565</name>
</gene>
<protein>
    <recommendedName>
        <fullName evidence="5">Sulfur globule protein</fullName>
    </recommendedName>
</protein>
<evidence type="ECO:0008006" key="5">
    <source>
        <dbReference type="Google" id="ProtNLM"/>
    </source>
</evidence>
<dbReference type="RefSeq" id="WP_238246410.1">
    <property type="nucleotide sequence ID" value="NZ_BPQP01000088.1"/>
</dbReference>
<evidence type="ECO:0000256" key="1">
    <source>
        <dbReference type="SAM" id="MobiDB-lite"/>
    </source>
</evidence>
<evidence type="ECO:0000313" key="4">
    <source>
        <dbReference type="Proteomes" id="UP001055125"/>
    </source>
</evidence>
<keyword evidence="4" id="KW-1185">Reference proteome</keyword>
<feature type="chain" id="PRO_5047323143" description="Sulfur globule protein" evidence="2">
    <location>
        <begin position="24"/>
        <end position="87"/>
    </location>
</feature>
<organism evidence="3 4">
    <name type="scientific">Methylobacterium iners</name>
    <dbReference type="NCBI Taxonomy" id="418707"/>
    <lineage>
        <taxon>Bacteria</taxon>
        <taxon>Pseudomonadati</taxon>
        <taxon>Pseudomonadota</taxon>
        <taxon>Alphaproteobacteria</taxon>
        <taxon>Hyphomicrobiales</taxon>
        <taxon>Methylobacteriaceae</taxon>
        <taxon>Methylobacterium</taxon>
    </lineage>
</organism>
<evidence type="ECO:0000313" key="3">
    <source>
        <dbReference type="EMBL" id="GJD97336.1"/>
    </source>
</evidence>
<name>A0ABQ4S376_9HYPH</name>
<reference evidence="3" key="2">
    <citation type="submission" date="2021-08" db="EMBL/GenBank/DDBJ databases">
        <authorList>
            <person name="Tani A."/>
            <person name="Ola A."/>
            <person name="Ogura Y."/>
            <person name="Katsura K."/>
            <person name="Hayashi T."/>
        </authorList>
    </citation>
    <scope>NUCLEOTIDE SEQUENCE</scope>
    <source>
        <strain evidence="3">DSM 19015</strain>
    </source>
</reference>
<dbReference type="EMBL" id="BPQP01000088">
    <property type="protein sequence ID" value="GJD97336.1"/>
    <property type="molecule type" value="Genomic_DNA"/>
</dbReference>
<accession>A0ABQ4S376</accession>
<keyword evidence="2" id="KW-0732">Signal</keyword>
<feature type="region of interest" description="Disordered" evidence="1">
    <location>
        <begin position="33"/>
        <end position="54"/>
    </location>
</feature>
<comment type="caution">
    <text evidence="3">The sequence shown here is derived from an EMBL/GenBank/DDBJ whole genome shotgun (WGS) entry which is preliminary data.</text>
</comment>
<evidence type="ECO:0000256" key="2">
    <source>
        <dbReference type="SAM" id="SignalP"/>
    </source>
</evidence>
<reference evidence="3" key="1">
    <citation type="journal article" date="2021" name="Front. Microbiol.">
        <title>Comprehensive Comparative Genomics and Phenotyping of Methylobacterium Species.</title>
        <authorList>
            <person name="Alessa O."/>
            <person name="Ogura Y."/>
            <person name="Fujitani Y."/>
            <person name="Takami H."/>
            <person name="Hayashi T."/>
            <person name="Sahin N."/>
            <person name="Tani A."/>
        </authorList>
    </citation>
    <scope>NUCLEOTIDE SEQUENCE</scope>
    <source>
        <strain evidence="3">DSM 19015</strain>
    </source>
</reference>